<proteinExistence type="inferred from homology"/>
<dbReference type="EC" id="6.3.2.1" evidence="8"/>
<comment type="similarity">
    <text evidence="2 8">Belongs to the pantothenate synthetase family.</text>
</comment>
<dbReference type="AlphaFoldDB" id="A0AAU8NFH5"/>
<evidence type="ECO:0000256" key="8">
    <source>
        <dbReference type="HAMAP-Rule" id="MF_00158"/>
    </source>
</evidence>
<evidence type="ECO:0000256" key="4">
    <source>
        <dbReference type="ARBA" id="ARBA00022655"/>
    </source>
</evidence>
<dbReference type="GO" id="GO:0015940">
    <property type="term" value="P:pantothenate biosynthetic process"/>
    <property type="evidence" value="ECO:0007669"/>
    <property type="project" value="UniProtKB-UniRule"/>
</dbReference>
<keyword evidence="3 8" id="KW-0436">Ligase</keyword>
<evidence type="ECO:0000256" key="1">
    <source>
        <dbReference type="ARBA" id="ARBA00004990"/>
    </source>
</evidence>
<dbReference type="RefSeq" id="WP_366295217.1">
    <property type="nucleotide sequence ID" value="NZ_CP159992.1"/>
</dbReference>
<dbReference type="Gene3D" id="3.30.1300.10">
    <property type="entry name" value="Pantoate-beta-alanine ligase, C-terminal domain"/>
    <property type="match status" value="1"/>
</dbReference>
<comment type="pathway">
    <text evidence="1 8">Cofactor biosynthesis; (R)-pantothenate biosynthesis; (R)-pantothenate from (R)-pantoate and beta-alanine: step 1/1.</text>
</comment>
<protein>
    <recommendedName>
        <fullName evidence="8">Pantothenate synthetase</fullName>
        <shortName evidence="8">PS</shortName>
        <ecNumber evidence="8">6.3.2.1</ecNumber>
    </recommendedName>
    <alternativeName>
        <fullName evidence="8">Pantoate--beta-alanine ligase</fullName>
    </alternativeName>
    <alternativeName>
        <fullName evidence="8">Pantoate-activating enzyme</fullName>
    </alternativeName>
</protein>
<dbReference type="GO" id="GO:0004592">
    <property type="term" value="F:pantoate-beta-alanine ligase activity"/>
    <property type="evidence" value="ECO:0007669"/>
    <property type="project" value="UniProtKB-UniRule"/>
</dbReference>
<organism evidence="9">
    <name type="scientific">Paenibacillus sp. AN1007</name>
    <dbReference type="NCBI Taxonomy" id="3151385"/>
    <lineage>
        <taxon>Bacteria</taxon>
        <taxon>Bacillati</taxon>
        <taxon>Bacillota</taxon>
        <taxon>Bacilli</taxon>
        <taxon>Bacillales</taxon>
        <taxon>Paenibacillaceae</taxon>
        <taxon>Paenibacillus</taxon>
    </lineage>
</organism>
<gene>
    <name evidence="8 9" type="primary">panC</name>
    <name evidence="9" type="ORF">ABXS70_08225</name>
</gene>
<dbReference type="InterPro" id="IPR004821">
    <property type="entry name" value="Cyt_trans-like"/>
</dbReference>
<feature type="binding site" evidence="8">
    <location>
        <position position="159"/>
    </location>
    <ligand>
        <name>(R)-pantoate</name>
        <dbReference type="ChEBI" id="CHEBI:15980"/>
    </ligand>
</feature>
<sequence>MKVIRTIAELRQELSLMRKNQAIRSGEAVVGLVPTMGYLHQGHASLMQAARQQSDIVVLSIFVNPIQFGPNEDFDSYPRDEERDVETARTEGVDIVFIPSVQEMYPQPTQTTIAVSGITERLCGASRPGHFNGVTTVVSKLFNIVQPQKAFFGMKDAQQVAVIQQMVHDLNMPIDIVPCPIVREEDGLALSSRNVYLSTELREEALVLSQALRAAQEAVDSGAAVTADDIRRLLREHIGTAAHAVIDYAEIQAFPSLEPLAGDEPLQAYEDLLIALAVKFGKTRLIDNMRIQKMEVLSLV</sequence>
<dbReference type="Gene3D" id="3.40.50.620">
    <property type="entry name" value="HUPs"/>
    <property type="match status" value="1"/>
</dbReference>
<comment type="subcellular location">
    <subcellularLocation>
        <location evidence="8">Cytoplasm</location>
    </subcellularLocation>
</comment>
<feature type="active site" description="Proton donor" evidence="8">
    <location>
        <position position="43"/>
    </location>
</feature>
<evidence type="ECO:0000256" key="5">
    <source>
        <dbReference type="ARBA" id="ARBA00022741"/>
    </source>
</evidence>
<dbReference type="NCBIfam" id="TIGR00018">
    <property type="entry name" value="panC"/>
    <property type="match status" value="1"/>
</dbReference>
<dbReference type="EMBL" id="CP159992">
    <property type="protein sequence ID" value="XCP96676.1"/>
    <property type="molecule type" value="Genomic_DNA"/>
</dbReference>
<keyword evidence="6 8" id="KW-0067">ATP-binding</keyword>
<dbReference type="InterPro" id="IPR014729">
    <property type="entry name" value="Rossmann-like_a/b/a_fold"/>
</dbReference>
<keyword evidence="4 8" id="KW-0566">Pantothenate biosynthesis</keyword>
<evidence type="ECO:0000256" key="3">
    <source>
        <dbReference type="ARBA" id="ARBA00022598"/>
    </source>
</evidence>
<evidence type="ECO:0000256" key="6">
    <source>
        <dbReference type="ARBA" id="ARBA00022840"/>
    </source>
</evidence>
<dbReference type="SUPFAM" id="SSF52374">
    <property type="entry name" value="Nucleotidylyl transferase"/>
    <property type="match status" value="1"/>
</dbReference>
<dbReference type="PANTHER" id="PTHR21299:SF1">
    <property type="entry name" value="PANTOATE--BETA-ALANINE LIGASE"/>
    <property type="match status" value="1"/>
</dbReference>
<dbReference type="PANTHER" id="PTHR21299">
    <property type="entry name" value="CYTIDYLATE KINASE/PANTOATE-BETA-ALANINE LIGASE"/>
    <property type="match status" value="1"/>
</dbReference>
<comment type="catalytic activity">
    <reaction evidence="7 8">
        <text>(R)-pantoate + beta-alanine + ATP = (R)-pantothenate + AMP + diphosphate + H(+)</text>
        <dbReference type="Rhea" id="RHEA:10912"/>
        <dbReference type="ChEBI" id="CHEBI:15378"/>
        <dbReference type="ChEBI" id="CHEBI:15980"/>
        <dbReference type="ChEBI" id="CHEBI:29032"/>
        <dbReference type="ChEBI" id="CHEBI:30616"/>
        <dbReference type="ChEBI" id="CHEBI:33019"/>
        <dbReference type="ChEBI" id="CHEBI:57966"/>
        <dbReference type="ChEBI" id="CHEBI:456215"/>
        <dbReference type="EC" id="6.3.2.1"/>
    </reaction>
</comment>
<dbReference type="HAMAP" id="MF_00158">
    <property type="entry name" value="PanC"/>
    <property type="match status" value="1"/>
</dbReference>
<evidence type="ECO:0000256" key="2">
    <source>
        <dbReference type="ARBA" id="ARBA00009256"/>
    </source>
</evidence>
<dbReference type="InterPro" id="IPR042176">
    <property type="entry name" value="Pantoate_ligase_C"/>
</dbReference>
<comment type="miscellaneous">
    <text evidence="8">The reaction proceeds by a bi uni uni bi ping pong mechanism.</text>
</comment>
<evidence type="ECO:0000256" key="7">
    <source>
        <dbReference type="ARBA" id="ARBA00048258"/>
    </source>
</evidence>
<feature type="binding site" evidence="8">
    <location>
        <position position="67"/>
    </location>
    <ligand>
        <name>(R)-pantoate</name>
        <dbReference type="ChEBI" id="CHEBI:15980"/>
    </ligand>
</feature>
<dbReference type="GO" id="GO:0005829">
    <property type="term" value="C:cytosol"/>
    <property type="evidence" value="ECO:0007669"/>
    <property type="project" value="TreeGrafter"/>
</dbReference>
<feature type="binding site" evidence="8">
    <location>
        <begin position="36"/>
        <end position="43"/>
    </location>
    <ligand>
        <name>ATP</name>
        <dbReference type="ChEBI" id="CHEBI:30616"/>
    </ligand>
</feature>
<comment type="function">
    <text evidence="8">Catalyzes the condensation of pantoate with beta-alanine in an ATP-dependent reaction via a pantoyl-adenylate intermediate.</text>
</comment>
<dbReference type="FunFam" id="3.40.50.620:FF:000013">
    <property type="entry name" value="Pantothenate synthetase"/>
    <property type="match status" value="1"/>
</dbReference>
<keyword evidence="8" id="KW-0963">Cytoplasm</keyword>
<comment type="subunit">
    <text evidence="8">Homodimer.</text>
</comment>
<dbReference type="NCBIfam" id="TIGR00125">
    <property type="entry name" value="cyt_tran_rel"/>
    <property type="match status" value="1"/>
</dbReference>
<reference evidence="9" key="1">
    <citation type="submission" date="2024-05" db="EMBL/GenBank/DDBJ databases">
        <title>Draft genome assemblies of 36 bacteria isolated from hibernating arctic ground squirrels.</title>
        <authorList>
            <person name="McKee H."/>
            <person name="Mullen L."/>
            <person name="Drown D.M."/>
            <person name="Duddleston K.N."/>
        </authorList>
    </citation>
    <scope>NUCLEOTIDE SEQUENCE</scope>
    <source>
        <strain evidence="9">AN1007</strain>
    </source>
</reference>
<feature type="binding site" evidence="8">
    <location>
        <begin position="190"/>
        <end position="193"/>
    </location>
    <ligand>
        <name>ATP</name>
        <dbReference type="ChEBI" id="CHEBI:30616"/>
    </ligand>
</feature>
<dbReference type="CDD" id="cd00560">
    <property type="entry name" value="PanC"/>
    <property type="match status" value="1"/>
</dbReference>
<dbReference type="InterPro" id="IPR003721">
    <property type="entry name" value="Pantoate_ligase"/>
</dbReference>
<feature type="binding site" evidence="8">
    <location>
        <position position="67"/>
    </location>
    <ligand>
        <name>beta-alanine</name>
        <dbReference type="ChEBI" id="CHEBI:57966"/>
    </ligand>
</feature>
<name>A0AAU8NFH5_9BACL</name>
<accession>A0AAU8NFH5</accession>
<dbReference type="Pfam" id="PF02569">
    <property type="entry name" value="Pantoate_ligase"/>
    <property type="match status" value="1"/>
</dbReference>
<feature type="binding site" evidence="8">
    <location>
        <position position="182"/>
    </location>
    <ligand>
        <name>ATP</name>
        <dbReference type="ChEBI" id="CHEBI:30616"/>
    </ligand>
</feature>
<evidence type="ECO:0000313" key="9">
    <source>
        <dbReference type="EMBL" id="XCP96676.1"/>
    </source>
</evidence>
<feature type="binding site" evidence="8">
    <location>
        <begin position="153"/>
        <end position="156"/>
    </location>
    <ligand>
        <name>ATP</name>
        <dbReference type="ChEBI" id="CHEBI:30616"/>
    </ligand>
</feature>
<keyword evidence="5 8" id="KW-0547">Nucleotide-binding</keyword>
<dbReference type="GO" id="GO:0005524">
    <property type="term" value="F:ATP binding"/>
    <property type="evidence" value="ECO:0007669"/>
    <property type="project" value="UniProtKB-KW"/>
</dbReference>